<keyword evidence="3" id="KW-1185">Reference proteome</keyword>
<accession>A0AAJ0E9R9</accession>
<dbReference type="EMBL" id="JAHMHQ010000027">
    <property type="protein sequence ID" value="KAK1623851.1"/>
    <property type="molecule type" value="Genomic_DNA"/>
</dbReference>
<evidence type="ECO:0000313" key="2">
    <source>
        <dbReference type="EMBL" id="KAK1623851.1"/>
    </source>
</evidence>
<feature type="signal peptide" evidence="1">
    <location>
        <begin position="1"/>
        <end position="21"/>
    </location>
</feature>
<sequence>MKLTLDTLFLAFIAFNGFSSAVGSVLPSLPSTDIIPVIRAENATIVQGLDLRRDEDDWEIVTYQDACGSATLENLSSKSKSQSCKTIESTRCVKLKVGINFGVISCKFGFRQTSCANTQHQYTVKPGETKTQSVSVSDKLEVKFS</sequence>
<dbReference type="Proteomes" id="UP001243989">
    <property type="component" value="Unassembled WGS sequence"/>
</dbReference>
<reference evidence="2" key="1">
    <citation type="submission" date="2021-06" db="EMBL/GenBank/DDBJ databases">
        <title>Comparative genomics, transcriptomics and evolutionary studies reveal genomic signatures of adaptation to plant cell wall in hemibiotrophic fungi.</title>
        <authorList>
            <consortium name="DOE Joint Genome Institute"/>
            <person name="Baroncelli R."/>
            <person name="Diaz J.F."/>
            <person name="Benocci T."/>
            <person name="Peng M."/>
            <person name="Battaglia E."/>
            <person name="Haridas S."/>
            <person name="Andreopoulos W."/>
            <person name="Labutti K."/>
            <person name="Pangilinan J."/>
            <person name="Floch G.L."/>
            <person name="Makela M.R."/>
            <person name="Henrissat B."/>
            <person name="Grigoriev I.V."/>
            <person name="Crouch J.A."/>
            <person name="De Vries R.P."/>
            <person name="Sukno S.A."/>
            <person name="Thon M.R."/>
        </authorList>
    </citation>
    <scope>NUCLEOTIDE SEQUENCE</scope>
    <source>
        <strain evidence="2">CBS 102054</strain>
    </source>
</reference>
<proteinExistence type="predicted"/>
<gene>
    <name evidence="2" type="ORF">BDP81DRAFT_399188</name>
</gene>
<dbReference type="GeneID" id="85473409"/>
<protein>
    <submittedName>
        <fullName evidence="2">Uncharacterized protein</fullName>
    </submittedName>
</protein>
<dbReference type="AlphaFoldDB" id="A0AAJ0E9R9"/>
<feature type="chain" id="PRO_5042472615" evidence="1">
    <location>
        <begin position="22"/>
        <end position="145"/>
    </location>
</feature>
<name>A0AAJ0E9R9_9PEZI</name>
<evidence type="ECO:0000256" key="1">
    <source>
        <dbReference type="SAM" id="SignalP"/>
    </source>
</evidence>
<organism evidence="2 3">
    <name type="scientific">Colletotrichum phormii</name>
    <dbReference type="NCBI Taxonomy" id="359342"/>
    <lineage>
        <taxon>Eukaryota</taxon>
        <taxon>Fungi</taxon>
        <taxon>Dikarya</taxon>
        <taxon>Ascomycota</taxon>
        <taxon>Pezizomycotina</taxon>
        <taxon>Sordariomycetes</taxon>
        <taxon>Hypocreomycetidae</taxon>
        <taxon>Glomerellales</taxon>
        <taxon>Glomerellaceae</taxon>
        <taxon>Colletotrichum</taxon>
        <taxon>Colletotrichum acutatum species complex</taxon>
    </lineage>
</organism>
<evidence type="ECO:0000313" key="3">
    <source>
        <dbReference type="Proteomes" id="UP001243989"/>
    </source>
</evidence>
<comment type="caution">
    <text evidence="2">The sequence shown here is derived from an EMBL/GenBank/DDBJ whole genome shotgun (WGS) entry which is preliminary data.</text>
</comment>
<keyword evidence="1" id="KW-0732">Signal</keyword>
<dbReference type="RefSeq" id="XP_060439846.1">
    <property type="nucleotide sequence ID" value="XM_060588547.1"/>
</dbReference>